<dbReference type="EMBL" id="KV407455">
    <property type="protein sequence ID" value="KZF24907.1"/>
    <property type="molecule type" value="Genomic_DNA"/>
</dbReference>
<accession>A0A161TFR4</accession>
<gene>
    <name evidence="2" type="ORF">L228DRAFT_243653</name>
</gene>
<evidence type="ECO:0000313" key="3">
    <source>
        <dbReference type="Proteomes" id="UP000076632"/>
    </source>
</evidence>
<feature type="region of interest" description="Disordered" evidence="1">
    <location>
        <begin position="1"/>
        <end position="20"/>
    </location>
</feature>
<dbReference type="RefSeq" id="XP_018190462.1">
    <property type="nucleotide sequence ID" value="XM_018331737.1"/>
</dbReference>
<evidence type="ECO:0000313" key="2">
    <source>
        <dbReference type="EMBL" id="KZF24907.1"/>
    </source>
</evidence>
<sequence>MAVEPFRPRRSENAPRSSSPLMAMNVDTMFNLMLHIKDVQTLFNLTLVSPNAMLVFQLYTRTIISAVLDNFYQKFHTREDNNRPPGQPTIKQIILAVMVQRNEETLKTFHDEHYIANFCARQFPPQSSGGEGWLPSPLPHAIHRLQDIVKITRAIRHYDLRLTRSRPWLLADRDMSTDFGATTDPLQAQHDRHRAYWLYQLCTDLCSKRYRNNEFPLWAHIFGHHREQIHSRPGAPQERLFENSTAAETMQVDGDRRFEESVIDYITRLRQCFRPISPVDKFLTMLTTEDAHRVLSIFMQLTNLLTWNMEADDYSMLLYRETLIMKLERRDQLRRTASEALLQAFPATTNDPLANPQLPQTLARDLEAFIDRYRVSLATIEIRNAMDMGALPTFNEAYIRFLKVTCGNVVLPILRDRRYQQLLYHGDSQLRSRKEAECPVCHYFVNKFCHCVREHLADGQR</sequence>
<reference evidence="2 3" key="1">
    <citation type="journal article" date="2016" name="Fungal Biol.">
        <title>The genome of Xylona heveae provides a window into fungal endophytism.</title>
        <authorList>
            <person name="Gazis R."/>
            <person name="Kuo A."/>
            <person name="Riley R."/>
            <person name="LaButti K."/>
            <person name="Lipzen A."/>
            <person name="Lin J."/>
            <person name="Amirebrahimi M."/>
            <person name="Hesse C.N."/>
            <person name="Spatafora J.W."/>
            <person name="Henrissat B."/>
            <person name="Hainaut M."/>
            <person name="Grigoriev I.V."/>
            <person name="Hibbett D.S."/>
        </authorList>
    </citation>
    <scope>NUCLEOTIDE SEQUENCE [LARGE SCALE GENOMIC DNA]</scope>
    <source>
        <strain evidence="2 3">TC161</strain>
    </source>
</reference>
<evidence type="ECO:0000256" key="1">
    <source>
        <dbReference type="SAM" id="MobiDB-lite"/>
    </source>
</evidence>
<protein>
    <submittedName>
        <fullName evidence="2">Uncharacterized protein</fullName>
    </submittedName>
</protein>
<name>A0A161TFR4_XYLHT</name>
<dbReference type="AlphaFoldDB" id="A0A161TFR4"/>
<organism evidence="2 3">
    <name type="scientific">Xylona heveae (strain CBS 132557 / TC161)</name>
    <dbReference type="NCBI Taxonomy" id="1328760"/>
    <lineage>
        <taxon>Eukaryota</taxon>
        <taxon>Fungi</taxon>
        <taxon>Dikarya</taxon>
        <taxon>Ascomycota</taxon>
        <taxon>Pezizomycotina</taxon>
        <taxon>Xylonomycetes</taxon>
        <taxon>Xylonales</taxon>
        <taxon>Xylonaceae</taxon>
        <taxon>Xylona</taxon>
    </lineage>
</organism>
<proteinExistence type="predicted"/>
<feature type="compositionally biased region" description="Basic and acidic residues" evidence="1">
    <location>
        <begin position="1"/>
        <end position="13"/>
    </location>
</feature>
<dbReference type="Proteomes" id="UP000076632">
    <property type="component" value="Unassembled WGS sequence"/>
</dbReference>
<dbReference type="GeneID" id="28896874"/>
<dbReference type="InParanoid" id="A0A161TFR4"/>
<keyword evidence="3" id="KW-1185">Reference proteome</keyword>